<reference evidence="2" key="1">
    <citation type="submission" date="2017-06" db="EMBL/GenBank/DDBJ databases">
        <title>Whole genome sequence of Laribacter hongkongensis LHGZ1.</title>
        <authorList>
            <person name="Chen D."/>
            <person name="Wu H."/>
            <person name="Chen J."/>
        </authorList>
    </citation>
    <scope>NUCLEOTIDE SEQUENCE [LARGE SCALE GENOMIC DNA]</scope>
    <source>
        <strain evidence="2">LHGZ1</strain>
    </source>
</reference>
<protein>
    <submittedName>
        <fullName evidence="1">Uncharacterized protein</fullName>
    </submittedName>
</protein>
<name>A0A248LI18_9NEIS</name>
<accession>A0A248LI18</accession>
<proteinExistence type="predicted"/>
<dbReference type="EMBL" id="CP022115">
    <property type="protein sequence ID" value="ASJ24397.1"/>
    <property type="molecule type" value="Genomic_DNA"/>
</dbReference>
<evidence type="ECO:0000313" key="2">
    <source>
        <dbReference type="Proteomes" id="UP000197424"/>
    </source>
</evidence>
<gene>
    <name evidence="1" type="ORF">LHGZ1_1566</name>
</gene>
<evidence type="ECO:0000313" key="1">
    <source>
        <dbReference type="EMBL" id="ASJ24397.1"/>
    </source>
</evidence>
<organism evidence="1 2">
    <name type="scientific">Laribacter hongkongensis</name>
    <dbReference type="NCBI Taxonomy" id="168471"/>
    <lineage>
        <taxon>Bacteria</taxon>
        <taxon>Pseudomonadati</taxon>
        <taxon>Pseudomonadota</taxon>
        <taxon>Betaproteobacteria</taxon>
        <taxon>Neisseriales</taxon>
        <taxon>Aquaspirillaceae</taxon>
        <taxon>Laribacter</taxon>
    </lineage>
</organism>
<dbReference type="AlphaFoldDB" id="A0A248LI18"/>
<sequence length="74" mass="8193">MRTVPFTAGQAAQKQRANDSVLCRPFTAGQAAKSDSAIWWTWSDIALKASLITMTLSPGRTRHQQHESILCHLV</sequence>
<dbReference type="Proteomes" id="UP000197424">
    <property type="component" value="Chromosome"/>
</dbReference>